<keyword evidence="3" id="KW-1185">Reference proteome</keyword>
<evidence type="ECO:0000313" key="3">
    <source>
        <dbReference type="Proteomes" id="UP000825729"/>
    </source>
</evidence>
<dbReference type="PANTHER" id="PTHR48475:SF1">
    <property type="entry name" value="RNASE H TYPE-1 DOMAIN-CONTAINING PROTEIN"/>
    <property type="match status" value="1"/>
</dbReference>
<proteinExistence type="predicted"/>
<sequence length="170" mass="19261">MARPILSGQLAKWALLLFQFEINFIPQRTIKGQALANFLAEHPVPAEWEYIEEFTNEEIFLVEILLPWKMYSEGATKRNGAGAGVLFVSLKDNLLSYSFVLTQTCSNNVAEYQTLLSLGIVVEMEIPQLEVYRDSALVIKQIMGEFEVKKIGLVPFWKHVGDLLAKIPQT</sequence>
<evidence type="ECO:0000259" key="1">
    <source>
        <dbReference type="Pfam" id="PF13456"/>
    </source>
</evidence>
<comment type="caution">
    <text evidence="2">The sequence shown here is derived from an EMBL/GenBank/DDBJ whole genome shotgun (WGS) entry which is preliminary data.</text>
</comment>
<accession>A0AAV7FB38</accession>
<organism evidence="2 3">
    <name type="scientific">Aristolochia fimbriata</name>
    <name type="common">White veined hardy Dutchman's pipe vine</name>
    <dbReference type="NCBI Taxonomy" id="158543"/>
    <lineage>
        <taxon>Eukaryota</taxon>
        <taxon>Viridiplantae</taxon>
        <taxon>Streptophyta</taxon>
        <taxon>Embryophyta</taxon>
        <taxon>Tracheophyta</taxon>
        <taxon>Spermatophyta</taxon>
        <taxon>Magnoliopsida</taxon>
        <taxon>Magnoliidae</taxon>
        <taxon>Piperales</taxon>
        <taxon>Aristolochiaceae</taxon>
        <taxon>Aristolochia</taxon>
    </lineage>
</organism>
<dbReference type="Proteomes" id="UP000825729">
    <property type="component" value="Unassembled WGS sequence"/>
</dbReference>
<dbReference type="GO" id="GO:0003676">
    <property type="term" value="F:nucleic acid binding"/>
    <property type="evidence" value="ECO:0007669"/>
    <property type="project" value="InterPro"/>
</dbReference>
<dbReference type="InterPro" id="IPR002156">
    <property type="entry name" value="RNaseH_domain"/>
</dbReference>
<dbReference type="Pfam" id="PF13456">
    <property type="entry name" value="RVT_3"/>
    <property type="match status" value="1"/>
</dbReference>
<dbReference type="SUPFAM" id="SSF53098">
    <property type="entry name" value="Ribonuclease H-like"/>
    <property type="match status" value="1"/>
</dbReference>
<gene>
    <name evidence="2" type="ORF">H6P81_002826</name>
</gene>
<dbReference type="InterPro" id="IPR012337">
    <property type="entry name" value="RNaseH-like_sf"/>
</dbReference>
<dbReference type="GO" id="GO:0004523">
    <property type="term" value="F:RNA-DNA hybrid ribonuclease activity"/>
    <property type="evidence" value="ECO:0007669"/>
    <property type="project" value="InterPro"/>
</dbReference>
<evidence type="ECO:0000313" key="2">
    <source>
        <dbReference type="EMBL" id="KAG9458318.1"/>
    </source>
</evidence>
<dbReference type="Gene3D" id="3.30.420.10">
    <property type="entry name" value="Ribonuclease H-like superfamily/Ribonuclease H"/>
    <property type="match status" value="1"/>
</dbReference>
<reference evidence="2 3" key="1">
    <citation type="submission" date="2021-07" db="EMBL/GenBank/DDBJ databases">
        <title>The Aristolochia fimbriata genome: insights into angiosperm evolution, floral development and chemical biosynthesis.</title>
        <authorList>
            <person name="Jiao Y."/>
        </authorList>
    </citation>
    <scope>NUCLEOTIDE SEQUENCE [LARGE SCALE GENOMIC DNA]</scope>
    <source>
        <strain evidence="2">IBCAS-2021</strain>
        <tissue evidence="2">Leaf</tissue>
    </source>
</reference>
<dbReference type="AlphaFoldDB" id="A0AAV7FB38"/>
<dbReference type="EMBL" id="JAINDJ010000002">
    <property type="protein sequence ID" value="KAG9458318.1"/>
    <property type="molecule type" value="Genomic_DNA"/>
</dbReference>
<dbReference type="PANTHER" id="PTHR48475">
    <property type="entry name" value="RIBONUCLEASE H"/>
    <property type="match status" value="1"/>
</dbReference>
<dbReference type="InterPro" id="IPR036397">
    <property type="entry name" value="RNaseH_sf"/>
</dbReference>
<feature type="domain" description="RNase H type-1" evidence="1">
    <location>
        <begin position="77"/>
        <end position="160"/>
    </location>
</feature>
<name>A0AAV7FB38_ARIFI</name>
<protein>
    <recommendedName>
        <fullName evidence="1">RNase H type-1 domain-containing protein</fullName>
    </recommendedName>
</protein>